<dbReference type="InterPro" id="IPR007497">
    <property type="entry name" value="SIMPL/DUF541"/>
</dbReference>
<organism evidence="2 3">
    <name type="scientific">Pseudidiomarina aquimaris</name>
    <dbReference type="NCBI Taxonomy" id="641841"/>
    <lineage>
        <taxon>Bacteria</taxon>
        <taxon>Pseudomonadati</taxon>
        <taxon>Pseudomonadota</taxon>
        <taxon>Gammaproteobacteria</taxon>
        <taxon>Alteromonadales</taxon>
        <taxon>Idiomarinaceae</taxon>
        <taxon>Pseudidiomarina</taxon>
    </lineage>
</organism>
<sequence>MRYLSSVFIALAAFVLMGCQPPAPQQQATEKTLSVSASASVQAVPDQVQLTVNVERTGMDIPALKAEVDGITAKLIERLREQNVAETAIQSHALRVYPQHRYDEGEQKLVGYQVNRRMVVDFASIEQHAEFLEFALNNGVQRVDEPVFSVSNADELYQQALTEAIALARAKAERMANAAGVAIKGVQSLQESSQQAPVVRYRVAQAAMADSVSLPGQQSIEARIAVVFNLIGQD</sequence>
<keyword evidence="3" id="KW-1185">Reference proteome</keyword>
<evidence type="ECO:0000313" key="3">
    <source>
        <dbReference type="Proteomes" id="UP000286678"/>
    </source>
</evidence>
<dbReference type="PROSITE" id="PS51257">
    <property type="entry name" value="PROKAR_LIPOPROTEIN"/>
    <property type="match status" value="1"/>
</dbReference>
<feature type="chain" id="PRO_5019085219" description="SIMPL domain-containing protein" evidence="1">
    <location>
        <begin position="19"/>
        <end position="234"/>
    </location>
</feature>
<evidence type="ECO:0000256" key="1">
    <source>
        <dbReference type="SAM" id="SignalP"/>
    </source>
</evidence>
<evidence type="ECO:0008006" key="4">
    <source>
        <dbReference type="Google" id="ProtNLM"/>
    </source>
</evidence>
<name>A0A432XJ15_9GAMM</name>
<dbReference type="RefSeq" id="WP_126833350.1">
    <property type="nucleotide sequence ID" value="NZ_PIPT01000003.1"/>
</dbReference>
<proteinExistence type="predicted"/>
<protein>
    <recommendedName>
        <fullName evidence="4">SIMPL domain-containing protein</fullName>
    </recommendedName>
</protein>
<comment type="caution">
    <text evidence="2">The sequence shown here is derived from an EMBL/GenBank/DDBJ whole genome shotgun (WGS) entry which is preliminary data.</text>
</comment>
<reference evidence="3" key="1">
    <citation type="journal article" date="2018" name="Front. Microbiol.">
        <title>Genome-Based Analysis Reveals the Taxonomy and Diversity of the Family Idiomarinaceae.</title>
        <authorList>
            <person name="Liu Y."/>
            <person name="Lai Q."/>
            <person name="Shao Z."/>
        </authorList>
    </citation>
    <scope>NUCLEOTIDE SEQUENCE [LARGE SCALE GENOMIC DNA]</scope>
    <source>
        <strain evidence="3">SW15</strain>
    </source>
</reference>
<gene>
    <name evidence="2" type="ORF">CWE21_04965</name>
</gene>
<evidence type="ECO:0000313" key="2">
    <source>
        <dbReference type="EMBL" id="RUO48718.1"/>
    </source>
</evidence>
<accession>A0A432XJ15</accession>
<dbReference type="Gene3D" id="3.30.70.2970">
    <property type="entry name" value="Protein of unknown function (DUF541), domain 2"/>
    <property type="match status" value="1"/>
</dbReference>
<dbReference type="OrthoDB" id="6381835at2"/>
<keyword evidence="1" id="KW-0732">Signal</keyword>
<feature type="signal peptide" evidence="1">
    <location>
        <begin position="1"/>
        <end position="18"/>
    </location>
</feature>
<dbReference type="EMBL" id="PIPT01000003">
    <property type="protein sequence ID" value="RUO48718.1"/>
    <property type="molecule type" value="Genomic_DNA"/>
</dbReference>
<dbReference type="GO" id="GO:0006974">
    <property type="term" value="P:DNA damage response"/>
    <property type="evidence" value="ECO:0007669"/>
    <property type="project" value="TreeGrafter"/>
</dbReference>
<dbReference type="Gene3D" id="3.30.110.170">
    <property type="entry name" value="Protein of unknown function (DUF541), domain 1"/>
    <property type="match status" value="1"/>
</dbReference>
<dbReference type="InterPro" id="IPR052022">
    <property type="entry name" value="26kDa_periplasmic_antigen"/>
</dbReference>
<dbReference type="PANTHER" id="PTHR34387:SF2">
    <property type="entry name" value="SLR1258 PROTEIN"/>
    <property type="match status" value="1"/>
</dbReference>
<dbReference type="AlphaFoldDB" id="A0A432XJ15"/>
<dbReference type="PANTHER" id="PTHR34387">
    <property type="entry name" value="SLR1258 PROTEIN"/>
    <property type="match status" value="1"/>
</dbReference>
<dbReference type="Pfam" id="PF04402">
    <property type="entry name" value="SIMPL"/>
    <property type="match status" value="1"/>
</dbReference>
<dbReference type="Proteomes" id="UP000286678">
    <property type="component" value="Unassembled WGS sequence"/>
</dbReference>